<evidence type="ECO:0000259" key="2">
    <source>
        <dbReference type="PROSITE" id="PS50837"/>
    </source>
</evidence>
<dbReference type="Proteomes" id="UP000256645">
    <property type="component" value="Unassembled WGS sequence"/>
</dbReference>
<feature type="domain" description="NACHT" evidence="2">
    <location>
        <begin position="91"/>
        <end position="253"/>
    </location>
</feature>
<dbReference type="AlphaFoldDB" id="A0A3D8QXB2"/>
<evidence type="ECO:0000313" key="3">
    <source>
        <dbReference type="EMBL" id="RDW66409.1"/>
    </source>
</evidence>
<gene>
    <name evidence="3" type="ORF">BP6252_10044</name>
</gene>
<proteinExistence type="predicted"/>
<name>A0A3D8QXB2_9HELO</name>
<protein>
    <recommendedName>
        <fullName evidence="2">NACHT domain-containing protein</fullName>
    </recommendedName>
</protein>
<dbReference type="OrthoDB" id="674604at2759"/>
<dbReference type="InterPro" id="IPR056884">
    <property type="entry name" value="NPHP3-like_N"/>
</dbReference>
<dbReference type="InterPro" id="IPR007111">
    <property type="entry name" value="NACHT_NTPase"/>
</dbReference>
<dbReference type="InterPro" id="IPR027417">
    <property type="entry name" value="P-loop_NTPase"/>
</dbReference>
<dbReference type="PROSITE" id="PS50837">
    <property type="entry name" value="NACHT"/>
    <property type="match status" value="1"/>
</dbReference>
<dbReference type="STRING" id="1849047.A0A3D8QXB2"/>
<dbReference type="PANTHER" id="PTHR10039:SF16">
    <property type="entry name" value="GPI INOSITOL-DEACYLASE"/>
    <property type="match status" value="1"/>
</dbReference>
<dbReference type="Gene3D" id="3.40.50.300">
    <property type="entry name" value="P-loop containing nucleotide triphosphate hydrolases"/>
    <property type="match status" value="1"/>
</dbReference>
<accession>A0A3D8QXB2</accession>
<keyword evidence="1" id="KW-0677">Repeat</keyword>
<organism evidence="3 4">
    <name type="scientific">Coleophoma cylindrospora</name>
    <dbReference type="NCBI Taxonomy" id="1849047"/>
    <lineage>
        <taxon>Eukaryota</taxon>
        <taxon>Fungi</taxon>
        <taxon>Dikarya</taxon>
        <taxon>Ascomycota</taxon>
        <taxon>Pezizomycotina</taxon>
        <taxon>Leotiomycetes</taxon>
        <taxon>Helotiales</taxon>
        <taxon>Dermateaceae</taxon>
        <taxon>Coleophoma</taxon>
    </lineage>
</organism>
<keyword evidence="4" id="KW-1185">Reference proteome</keyword>
<dbReference type="Pfam" id="PF24883">
    <property type="entry name" value="NPHP3_N"/>
    <property type="match status" value="1"/>
</dbReference>
<evidence type="ECO:0000256" key="1">
    <source>
        <dbReference type="ARBA" id="ARBA00022737"/>
    </source>
</evidence>
<evidence type="ECO:0000313" key="4">
    <source>
        <dbReference type="Proteomes" id="UP000256645"/>
    </source>
</evidence>
<reference evidence="3 4" key="1">
    <citation type="journal article" date="2018" name="IMA Fungus">
        <title>IMA Genome-F 9: Draft genome sequence of Annulohypoxylon stygium, Aspergillus mulundensis, Berkeleyomyces basicola (syn. Thielaviopsis basicola), Ceratocystis smalleyi, two Cercospora beticola strains, Coleophoma cylindrospora, Fusarium fracticaudum, Phialophora cf. hyalina, and Morchella septimelata.</title>
        <authorList>
            <person name="Wingfield B.D."/>
            <person name="Bills G.F."/>
            <person name="Dong Y."/>
            <person name="Huang W."/>
            <person name="Nel W.J."/>
            <person name="Swalarsk-Parry B.S."/>
            <person name="Vaghefi N."/>
            <person name="Wilken P.M."/>
            <person name="An Z."/>
            <person name="de Beer Z.W."/>
            <person name="De Vos L."/>
            <person name="Chen L."/>
            <person name="Duong T.A."/>
            <person name="Gao Y."/>
            <person name="Hammerbacher A."/>
            <person name="Kikkert J.R."/>
            <person name="Li Y."/>
            <person name="Li H."/>
            <person name="Li K."/>
            <person name="Li Q."/>
            <person name="Liu X."/>
            <person name="Ma X."/>
            <person name="Naidoo K."/>
            <person name="Pethybridge S.J."/>
            <person name="Sun J."/>
            <person name="Steenkamp E.T."/>
            <person name="van der Nest M.A."/>
            <person name="van Wyk S."/>
            <person name="Wingfield M.J."/>
            <person name="Xiong C."/>
            <person name="Yue Q."/>
            <person name="Zhang X."/>
        </authorList>
    </citation>
    <scope>NUCLEOTIDE SEQUENCE [LARGE SCALE GENOMIC DNA]</scope>
    <source>
        <strain evidence="3 4">BP6252</strain>
    </source>
</reference>
<sequence length="569" mass="65080">MSDFERLGGLSKQYENIQINDNSKAHLGDTYHAHYHALPDREQCLRDLVVTDPREDKARIEQNKDRLLKQCYGWILEDTSFQRWRAKGNTRLLWIKGDPGKGKTMMTMGLVDELSSKDRLPTGKWRKLLKVKRPSSSYLVAYFFCQSTRPELNNAASVLRGLIYLLVAQRAGLISHIQNQYRARGNKIFEGINAIYALKNILSDILNDPTLPITYLLVDALDECTSGHPEFLQIITDTASAQRSRVKWLVTSRNLPSIEQFLYPSDKVSLELNASHISKAVTAFIDFKVERLAASKKYGSQTQKRVRQMLHDRAENTFLWVSLVCTELENVPSFRTESILHEFPPGLDPLYDRMLEQIQAQKDAQTRKYCMDVLRSTTLAYRPLRLKEIAVTAGLPIDQFTSVDKVNDLISHCGSFLTIRQDVVSFVHLSVKDYFTSGKGKQVFNGALIEEKERMTYRLLDAMHKTLHRDIYNLRKPGAQIQEATGHIKECILPLIAYACEYWIAHISACPQDSDNLLSDNSKTHKFLQDHLLHWLEALGWMGKISEGIQAILSLEAYISVSYILLIEI</sequence>
<dbReference type="PANTHER" id="PTHR10039">
    <property type="entry name" value="AMELOGENIN"/>
    <property type="match status" value="1"/>
</dbReference>
<dbReference type="EMBL" id="PDLM01000011">
    <property type="protein sequence ID" value="RDW66409.1"/>
    <property type="molecule type" value="Genomic_DNA"/>
</dbReference>
<comment type="caution">
    <text evidence="3">The sequence shown here is derived from an EMBL/GenBank/DDBJ whole genome shotgun (WGS) entry which is preliminary data.</text>
</comment>